<feature type="region of interest" description="Disordered" evidence="5">
    <location>
        <begin position="1"/>
        <end position="32"/>
    </location>
</feature>
<dbReference type="PROSITE" id="PS50977">
    <property type="entry name" value="HTH_TETR_2"/>
    <property type="match status" value="1"/>
</dbReference>
<gene>
    <name evidence="7" type="ORF">FHS23_003072</name>
</gene>
<keyword evidence="8" id="KW-1185">Reference proteome</keyword>
<keyword evidence="2 4" id="KW-0238">DNA-binding</keyword>
<organism evidence="7 8">
    <name type="scientific">Prauserella isguenensis</name>
    <dbReference type="NCBI Taxonomy" id="1470180"/>
    <lineage>
        <taxon>Bacteria</taxon>
        <taxon>Bacillati</taxon>
        <taxon>Actinomycetota</taxon>
        <taxon>Actinomycetes</taxon>
        <taxon>Pseudonocardiales</taxon>
        <taxon>Pseudonocardiaceae</taxon>
        <taxon>Prauserella</taxon>
    </lineage>
</organism>
<proteinExistence type="predicted"/>
<comment type="caution">
    <text evidence="7">The sequence shown here is derived from an EMBL/GenBank/DDBJ whole genome shotgun (WGS) entry which is preliminary data.</text>
</comment>
<evidence type="ECO:0000256" key="3">
    <source>
        <dbReference type="ARBA" id="ARBA00023163"/>
    </source>
</evidence>
<dbReference type="FunFam" id="1.10.10.60:FF:000141">
    <property type="entry name" value="TetR family transcriptional regulator"/>
    <property type="match status" value="1"/>
</dbReference>
<evidence type="ECO:0000313" key="8">
    <source>
        <dbReference type="Proteomes" id="UP000550714"/>
    </source>
</evidence>
<dbReference type="InterPro" id="IPR009057">
    <property type="entry name" value="Homeodomain-like_sf"/>
</dbReference>
<dbReference type="InterPro" id="IPR050109">
    <property type="entry name" value="HTH-type_TetR-like_transc_reg"/>
</dbReference>
<dbReference type="GO" id="GO:0000976">
    <property type="term" value="F:transcription cis-regulatory region binding"/>
    <property type="evidence" value="ECO:0007669"/>
    <property type="project" value="TreeGrafter"/>
</dbReference>
<dbReference type="InterPro" id="IPR023772">
    <property type="entry name" value="DNA-bd_HTH_TetR-type_CS"/>
</dbReference>
<evidence type="ECO:0000313" key="7">
    <source>
        <dbReference type="EMBL" id="MBB3052043.1"/>
    </source>
</evidence>
<dbReference type="InterPro" id="IPR001647">
    <property type="entry name" value="HTH_TetR"/>
</dbReference>
<evidence type="ECO:0000256" key="5">
    <source>
        <dbReference type="SAM" id="MobiDB-lite"/>
    </source>
</evidence>
<evidence type="ECO:0000259" key="6">
    <source>
        <dbReference type="PROSITE" id="PS50977"/>
    </source>
</evidence>
<keyword evidence="3" id="KW-0804">Transcription</keyword>
<reference evidence="7 8" key="1">
    <citation type="submission" date="2020-08" db="EMBL/GenBank/DDBJ databases">
        <title>Genomic Encyclopedia of Type Strains, Phase III (KMG-III): the genomes of soil and plant-associated and newly described type strains.</title>
        <authorList>
            <person name="Whitman W."/>
        </authorList>
    </citation>
    <scope>NUCLEOTIDE SEQUENCE [LARGE SCALE GENOMIC DNA]</scope>
    <source>
        <strain evidence="7 8">CECT 8577</strain>
    </source>
</reference>
<evidence type="ECO:0000256" key="1">
    <source>
        <dbReference type="ARBA" id="ARBA00023015"/>
    </source>
</evidence>
<protein>
    <submittedName>
        <fullName evidence="7">AcrR family transcriptional regulator</fullName>
    </submittedName>
</protein>
<dbReference type="EMBL" id="JACHWU010000003">
    <property type="protein sequence ID" value="MBB3052043.1"/>
    <property type="molecule type" value="Genomic_DNA"/>
</dbReference>
<dbReference type="GO" id="GO:0045892">
    <property type="term" value="P:negative regulation of DNA-templated transcription"/>
    <property type="evidence" value="ECO:0007669"/>
    <property type="project" value="UniProtKB-ARBA"/>
</dbReference>
<feature type="DNA-binding region" description="H-T-H motif" evidence="4">
    <location>
        <begin position="52"/>
        <end position="71"/>
    </location>
</feature>
<evidence type="ECO:0000256" key="2">
    <source>
        <dbReference type="ARBA" id="ARBA00023125"/>
    </source>
</evidence>
<keyword evidence="1" id="KW-0805">Transcription regulation</keyword>
<dbReference type="Gene3D" id="1.10.357.10">
    <property type="entry name" value="Tetracycline Repressor, domain 2"/>
    <property type="match status" value="1"/>
</dbReference>
<name>A0A839S428_9PSEU</name>
<evidence type="ECO:0000256" key="4">
    <source>
        <dbReference type="PROSITE-ProRule" id="PRU00335"/>
    </source>
</evidence>
<dbReference type="PROSITE" id="PS01081">
    <property type="entry name" value="HTH_TETR_1"/>
    <property type="match status" value="1"/>
</dbReference>
<dbReference type="PANTHER" id="PTHR30055">
    <property type="entry name" value="HTH-TYPE TRANSCRIPTIONAL REGULATOR RUTR"/>
    <property type="match status" value="1"/>
</dbReference>
<accession>A0A839S428</accession>
<dbReference type="Pfam" id="PF00440">
    <property type="entry name" value="TetR_N"/>
    <property type="match status" value="1"/>
</dbReference>
<sequence length="222" mass="24666">MSSTAKAPDTAGGGAESARAKPRKRMPRAQRERQMIQVAETVFAERGYTAASMDEIAERVGVSKPMLYEYFHSKEGLLVACIREARAELRRDTEQAVANSPTGEEALRQGLRAFFRFIRDRKQAWLLVRHEASLVGTASEELETTRQQQTDLIATLMGDFTDPETARMAEESGLLQAAAEFVVGGCERLAIWSEQRSDLTPEIVAEYAVNLLWGGLAQITDR</sequence>
<dbReference type="Proteomes" id="UP000550714">
    <property type="component" value="Unassembled WGS sequence"/>
</dbReference>
<dbReference type="PANTHER" id="PTHR30055:SF158">
    <property type="entry name" value="POSSIBLE TRANSCRIPTIONAL REGULATORY PROTEIN (PROBABLY TETR-FAMILY)"/>
    <property type="match status" value="1"/>
</dbReference>
<dbReference type="SUPFAM" id="SSF46689">
    <property type="entry name" value="Homeodomain-like"/>
    <property type="match status" value="1"/>
</dbReference>
<dbReference type="PRINTS" id="PR00455">
    <property type="entry name" value="HTHTETR"/>
</dbReference>
<feature type="domain" description="HTH tetR-type" evidence="6">
    <location>
        <begin position="29"/>
        <end position="89"/>
    </location>
</feature>
<dbReference type="AlphaFoldDB" id="A0A839S428"/>
<dbReference type="GO" id="GO:0003700">
    <property type="term" value="F:DNA-binding transcription factor activity"/>
    <property type="evidence" value="ECO:0007669"/>
    <property type="project" value="TreeGrafter"/>
</dbReference>